<feature type="non-terminal residue" evidence="1">
    <location>
        <position position="65"/>
    </location>
</feature>
<dbReference type="AlphaFoldDB" id="A0A1J8P6V1"/>
<organism evidence="1 2">
    <name type="scientific">Bathymodiolus thermophilus thioautotrophic gill symbiont</name>
    <dbReference type="NCBI Taxonomy" id="2360"/>
    <lineage>
        <taxon>Bacteria</taxon>
        <taxon>Pseudomonadati</taxon>
        <taxon>Pseudomonadota</taxon>
        <taxon>Gammaproteobacteria</taxon>
        <taxon>sulfur-oxidizing symbionts</taxon>
    </lineage>
</organism>
<dbReference type="RefSeq" id="WP_143108638.1">
    <property type="nucleotide sequence ID" value="NZ_MIQH01000409.1"/>
</dbReference>
<accession>A0A1J8P6V1</accession>
<evidence type="ECO:0000313" key="1">
    <source>
        <dbReference type="EMBL" id="OJA03619.1"/>
    </source>
</evidence>
<sequence length="65" mass="7753">MLIKLKEHQSDRFGLSCWLDDIPNEANKKKYLGLHYDVWRGKKQLKTKYFIGACWLEENQLALQV</sequence>
<comment type="caution">
    <text evidence="1">The sequence shown here is derived from an EMBL/GenBank/DDBJ whole genome shotgun (WGS) entry which is preliminary data.</text>
</comment>
<dbReference type="EMBL" id="MIQH01000409">
    <property type="protein sequence ID" value="OJA03619.1"/>
    <property type="molecule type" value="Genomic_DNA"/>
</dbReference>
<gene>
    <name evidence="1" type="ORF">BGC33_05490</name>
</gene>
<reference evidence="2" key="1">
    <citation type="submission" date="2016-09" db="EMBL/GenBank/DDBJ databases">
        <title>Genome Sequence of Bathymodiolus thermophilus sulfur-oxidizing gill endosymbiont.</title>
        <authorList>
            <person name="Ponnudurai R."/>
            <person name="Kleiner M."/>
            <person name="Sayavedra L."/>
            <person name="Thuermer A."/>
            <person name="Felbeck H."/>
            <person name="Schlueter R."/>
            <person name="Schweder T."/>
            <person name="Markert S."/>
        </authorList>
    </citation>
    <scope>NUCLEOTIDE SEQUENCE [LARGE SCALE GENOMIC DNA]</scope>
    <source>
        <strain evidence="2">BAT/CrabSpa'14</strain>
    </source>
</reference>
<evidence type="ECO:0000313" key="2">
    <source>
        <dbReference type="Proteomes" id="UP000182798"/>
    </source>
</evidence>
<proteinExistence type="predicted"/>
<protein>
    <submittedName>
        <fullName evidence="1">Uncharacterized protein</fullName>
    </submittedName>
</protein>
<dbReference type="Proteomes" id="UP000182798">
    <property type="component" value="Unassembled WGS sequence"/>
</dbReference>
<name>A0A1J8P6V1_9GAMM</name>